<feature type="transmembrane region" description="Helical" evidence="1">
    <location>
        <begin position="56"/>
        <end position="73"/>
    </location>
</feature>
<protein>
    <submittedName>
        <fullName evidence="2">Uncharacterized protein</fullName>
    </submittedName>
</protein>
<keyword evidence="1" id="KW-0472">Membrane</keyword>
<dbReference type="Proteomes" id="UP000295773">
    <property type="component" value="Unassembled WGS sequence"/>
</dbReference>
<reference evidence="2 3" key="1">
    <citation type="submission" date="2019-03" db="EMBL/GenBank/DDBJ databases">
        <title>Genomic Encyclopedia of Type Strains, Phase IV (KMG-IV): sequencing the most valuable type-strain genomes for metagenomic binning, comparative biology and taxonomic classification.</title>
        <authorList>
            <person name="Goeker M."/>
        </authorList>
    </citation>
    <scope>NUCLEOTIDE SEQUENCE [LARGE SCALE GENOMIC DNA]</scope>
    <source>
        <strain evidence="2 3">DSM 29481</strain>
    </source>
</reference>
<sequence length="263" mass="31725">MNVAVYNFLYAIAVTYYLDTLLTRAHGKTSLCIHLICNLFSSIVIMNIFYEELLMREFLYFSSLLFIICFLYKDRLLWRMVVLVILMLMVPIFEIPLDLYVINCTTYSPEVFLQQYPLTMPLLGLWNFIGLWLVSYFLRKRRQTVLHINVYLTVLLLSYFVLIFFIPLLIYLQDFLEAQSPVLLMMEILLLWGNHYVLKKYYDSMLQIKRMQSNTQAMLEEVEQMKEYKVEYKQILRHDLKNQLAALERMYRKDNTIERREDE</sequence>
<evidence type="ECO:0000256" key="1">
    <source>
        <dbReference type="SAM" id="Phobius"/>
    </source>
</evidence>
<feature type="transmembrane region" description="Helical" evidence="1">
    <location>
        <begin position="150"/>
        <end position="172"/>
    </location>
</feature>
<name>A0A4V2VJE2_9FIRM</name>
<feature type="transmembrane region" description="Helical" evidence="1">
    <location>
        <begin position="178"/>
        <end position="198"/>
    </location>
</feature>
<accession>A0A4V2VJE2</accession>
<dbReference type="AlphaFoldDB" id="A0A4V2VJE2"/>
<dbReference type="RefSeq" id="WP_132225407.1">
    <property type="nucleotide sequence ID" value="NZ_JANKBG010000020.1"/>
</dbReference>
<evidence type="ECO:0000313" key="3">
    <source>
        <dbReference type="Proteomes" id="UP000295773"/>
    </source>
</evidence>
<feature type="transmembrane region" description="Helical" evidence="1">
    <location>
        <begin position="80"/>
        <end position="102"/>
    </location>
</feature>
<feature type="transmembrane region" description="Helical" evidence="1">
    <location>
        <begin position="6"/>
        <end position="24"/>
    </location>
</feature>
<evidence type="ECO:0000313" key="2">
    <source>
        <dbReference type="EMBL" id="TCU55675.1"/>
    </source>
</evidence>
<keyword evidence="3" id="KW-1185">Reference proteome</keyword>
<gene>
    <name evidence="2" type="ORF">EDD61_1216</name>
</gene>
<organism evidence="2 3">
    <name type="scientific">Longicatena caecimuris</name>
    <dbReference type="NCBI Taxonomy" id="1796635"/>
    <lineage>
        <taxon>Bacteria</taxon>
        <taxon>Bacillati</taxon>
        <taxon>Bacillota</taxon>
        <taxon>Erysipelotrichia</taxon>
        <taxon>Erysipelotrichales</taxon>
        <taxon>Erysipelotrichaceae</taxon>
        <taxon>Longicatena</taxon>
    </lineage>
</organism>
<proteinExistence type="predicted"/>
<feature type="transmembrane region" description="Helical" evidence="1">
    <location>
        <begin position="31"/>
        <end position="50"/>
    </location>
</feature>
<feature type="transmembrane region" description="Helical" evidence="1">
    <location>
        <begin position="122"/>
        <end position="138"/>
    </location>
</feature>
<dbReference type="EMBL" id="SMBP01000021">
    <property type="protein sequence ID" value="TCU55675.1"/>
    <property type="molecule type" value="Genomic_DNA"/>
</dbReference>
<comment type="caution">
    <text evidence="2">The sequence shown here is derived from an EMBL/GenBank/DDBJ whole genome shotgun (WGS) entry which is preliminary data.</text>
</comment>
<keyword evidence="1" id="KW-0812">Transmembrane</keyword>
<keyword evidence="1" id="KW-1133">Transmembrane helix</keyword>